<keyword evidence="2" id="KW-0067">ATP-binding</keyword>
<dbReference type="InterPro" id="IPR038238">
    <property type="entry name" value="Clp1_C_sf"/>
</dbReference>
<keyword evidence="6" id="KW-0808">Transferase</keyword>
<dbReference type="GO" id="GO:0005634">
    <property type="term" value="C:nucleus"/>
    <property type="evidence" value="ECO:0007669"/>
    <property type="project" value="TreeGrafter"/>
</dbReference>
<feature type="domain" description="Clp1 P-loop" evidence="5">
    <location>
        <begin position="125"/>
        <end position="260"/>
    </location>
</feature>
<dbReference type="InterPro" id="IPR045116">
    <property type="entry name" value="Clp1/Grc3"/>
</dbReference>
<dbReference type="Gene3D" id="2.60.120.1030">
    <property type="entry name" value="Clp1, DNA binding domain"/>
    <property type="match status" value="1"/>
</dbReference>
<organism evidence="6 7">
    <name type="scientific">Paragonimus westermani</name>
    <dbReference type="NCBI Taxonomy" id="34504"/>
    <lineage>
        <taxon>Eukaryota</taxon>
        <taxon>Metazoa</taxon>
        <taxon>Spiralia</taxon>
        <taxon>Lophotrochozoa</taxon>
        <taxon>Platyhelminthes</taxon>
        <taxon>Trematoda</taxon>
        <taxon>Digenea</taxon>
        <taxon>Plagiorchiida</taxon>
        <taxon>Troglotremata</taxon>
        <taxon>Troglotrematidae</taxon>
        <taxon>Paragonimus</taxon>
    </lineage>
</organism>
<reference evidence="6 7" key="1">
    <citation type="journal article" date="2019" name="Gigascience">
        <title>Whole-genome sequence of the oriental lung fluke Paragonimus westermani.</title>
        <authorList>
            <person name="Oey H."/>
            <person name="Zakrzewski M."/>
            <person name="Narain K."/>
            <person name="Devi K.R."/>
            <person name="Agatsuma T."/>
            <person name="Nawaratna S."/>
            <person name="Gobert G.N."/>
            <person name="Jones M.K."/>
            <person name="Ragan M.A."/>
            <person name="McManus D.P."/>
            <person name="Krause L."/>
        </authorList>
    </citation>
    <scope>NUCLEOTIDE SEQUENCE [LARGE SCALE GENOMIC DNA]</scope>
    <source>
        <strain evidence="6 7">IND2009</strain>
    </source>
</reference>
<keyword evidence="1" id="KW-0547">Nucleotide-binding</keyword>
<protein>
    <submittedName>
        <fullName evidence="6">Polyribonucleotide 5'-hydroxyl-kinase</fullName>
    </submittedName>
</protein>
<keyword evidence="7" id="KW-1185">Reference proteome</keyword>
<dbReference type="GO" id="GO:0005524">
    <property type="term" value="F:ATP binding"/>
    <property type="evidence" value="ECO:0007669"/>
    <property type="project" value="UniProtKB-KW"/>
</dbReference>
<dbReference type="Proteomes" id="UP000324629">
    <property type="component" value="Unassembled WGS sequence"/>
</dbReference>
<gene>
    <name evidence="6" type="ORF">DEA37_0003481</name>
</gene>
<dbReference type="Pfam" id="PF16573">
    <property type="entry name" value="CLP1_N"/>
    <property type="match status" value="1"/>
</dbReference>
<sequence>MNGEKEAPKPVHSVRTYTLEKYQMLRYEVSTASSIVLVSGTAEIYGTELVCGCELLLTAGQRGSIMTFHGCKIAVHGLGITTFLISAAEDQEIPHVYINIHASLEVLRQKAVQDQSRGPRVLVCGHESVGKSTLCRTLASYAARRRHKPILVDVNVGLNQVCIPTTLTAVAISKPYDLMEGWGLEEDPLVFCFGHVDPASNLNLYREQVNRLAELVNIRSENDAKIFSSGCIINMSGFRKDDSDGGTSKEKGIQAIRATAAAFEVNRLAELVNIRSENDAKIFSSGCIINMSGFRKDDSDGGTSKEKGIQAIRATAAAFEVDTILVIEDGFLETFLREDLPPEVTIARLPKSSGVVTRSAEQWTRQRDARVCAYLHGENPFRPLHPHQITLKASEYSIYKVGSEAIPDALLPHGAQEDEETWRNPVQVPVGRDLKNRLLAVSQATESQHVPEAPVYGFIVIVSVADDKSSFTVLSPCSYAPPSNFLLLTTICYVDPELI</sequence>
<dbReference type="GO" id="GO:0031124">
    <property type="term" value="P:mRNA 3'-end processing"/>
    <property type="evidence" value="ECO:0007669"/>
    <property type="project" value="InterPro"/>
</dbReference>
<dbReference type="InterPro" id="IPR032319">
    <property type="entry name" value="CLP1_P"/>
</dbReference>
<dbReference type="Gene3D" id="3.40.50.300">
    <property type="entry name" value="P-loop containing nucleotide triphosphate hydrolases"/>
    <property type="match status" value="2"/>
</dbReference>
<dbReference type="PANTHER" id="PTHR12755:SF6">
    <property type="entry name" value="POLYRIBONUCLEOTIDE 5'-HYDROXYL-KINASE CLP1"/>
    <property type="match status" value="1"/>
</dbReference>
<dbReference type="GO" id="GO:0051731">
    <property type="term" value="F:polynucleotide 5'-hydroxyl-kinase activity"/>
    <property type="evidence" value="ECO:0007669"/>
    <property type="project" value="InterPro"/>
</dbReference>
<dbReference type="SUPFAM" id="SSF52540">
    <property type="entry name" value="P-loop containing nucleoside triphosphate hydrolases"/>
    <property type="match status" value="1"/>
</dbReference>
<evidence type="ECO:0000256" key="2">
    <source>
        <dbReference type="ARBA" id="ARBA00022840"/>
    </source>
</evidence>
<evidence type="ECO:0000259" key="3">
    <source>
        <dbReference type="Pfam" id="PF06807"/>
    </source>
</evidence>
<proteinExistence type="predicted"/>
<feature type="domain" description="Clp1 C-terminal" evidence="3">
    <location>
        <begin position="384"/>
        <end position="495"/>
    </location>
</feature>
<dbReference type="InterPro" id="IPR010655">
    <property type="entry name" value="Clp1_C"/>
</dbReference>
<evidence type="ECO:0000259" key="5">
    <source>
        <dbReference type="Pfam" id="PF16575"/>
    </source>
</evidence>
<name>A0A5J4P433_9TREM</name>
<feature type="domain" description="Clp1 N-terminal" evidence="4">
    <location>
        <begin position="18"/>
        <end position="111"/>
    </location>
</feature>
<accession>A0A5J4P433</accession>
<dbReference type="Pfam" id="PF06807">
    <property type="entry name" value="Clp1"/>
    <property type="match status" value="1"/>
</dbReference>
<evidence type="ECO:0000256" key="1">
    <source>
        <dbReference type="ARBA" id="ARBA00022741"/>
    </source>
</evidence>
<dbReference type="Gene3D" id="2.40.30.330">
    <property type="entry name" value="Pre-mRNA cleavage complex subunit Clp1, C-terminal domain"/>
    <property type="match status" value="1"/>
</dbReference>
<dbReference type="PANTHER" id="PTHR12755">
    <property type="entry name" value="CLEAVAGE/POLYADENYLATION FACTOR IA SUBUNIT CLP1P"/>
    <property type="match status" value="1"/>
</dbReference>
<comment type="caution">
    <text evidence="6">The sequence shown here is derived from an EMBL/GenBank/DDBJ whole genome shotgun (WGS) entry which is preliminary data.</text>
</comment>
<evidence type="ECO:0000313" key="7">
    <source>
        <dbReference type="Proteomes" id="UP000324629"/>
    </source>
</evidence>
<evidence type="ECO:0000313" key="6">
    <source>
        <dbReference type="EMBL" id="KAA3682527.1"/>
    </source>
</evidence>
<dbReference type="Pfam" id="PF16575">
    <property type="entry name" value="CLP1_P"/>
    <property type="match status" value="2"/>
</dbReference>
<keyword evidence="6" id="KW-0418">Kinase</keyword>
<feature type="domain" description="Clp1 P-loop" evidence="5">
    <location>
        <begin position="265"/>
        <end position="377"/>
    </location>
</feature>
<evidence type="ECO:0000259" key="4">
    <source>
        <dbReference type="Pfam" id="PF16573"/>
    </source>
</evidence>
<dbReference type="InterPro" id="IPR032324">
    <property type="entry name" value="Clp1_N"/>
</dbReference>
<dbReference type="InterPro" id="IPR027417">
    <property type="entry name" value="P-loop_NTPase"/>
</dbReference>
<dbReference type="AlphaFoldDB" id="A0A5J4P433"/>
<dbReference type="InterPro" id="IPR038239">
    <property type="entry name" value="Clp1_N_sf"/>
</dbReference>
<dbReference type="GO" id="GO:0006388">
    <property type="term" value="P:tRNA splicing, via endonucleolytic cleavage and ligation"/>
    <property type="evidence" value="ECO:0007669"/>
    <property type="project" value="TreeGrafter"/>
</dbReference>
<dbReference type="EMBL" id="QNGE01000001">
    <property type="protein sequence ID" value="KAA3682527.1"/>
    <property type="molecule type" value="Genomic_DNA"/>
</dbReference>